<evidence type="ECO:0000313" key="5">
    <source>
        <dbReference type="Proteomes" id="UP000046122"/>
    </source>
</evidence>
<dbReference type="AlphaFoldDB" id="A0A090G4H4"/>
<evidence type="ECO:0000313" key="4">
    <source>
        <dbReference type="EMBL" id="CDX56223.1"/>
    </source>
</evidence>
<dbReference type="InterPro" id="IPR018649">
    <property type="entry name" value="SHOCT"/>
</dbReference>
<feature type="domain" description="SHOCT" evidence="3">
    <location>
        <begin position="92"/>
        <end position="118"/>
    </location>
</feature>
<name>A0A090G4H4_MESPL</name>
<evidence type="ECO:0000256" key="1">
    <source>
        <dbReference type="SAM" id="Phobius"/>
    </source>
</evidence>
<accession>A0A090G4H4</accession>
<feature type="chain" id="PRO_5001856388" description="SHOCT domain-containing protein" evidence="2">
    <location>
        <begin position="26"/>
        <end position="120"/>
    </location>
</feature>
<dbReference type="Pfam" id="PF09851">
    <property type="entry name" value="SHOCT"/>
    <property type="match status" value="1"/>
</dbReference>
<evidence type="ECO:0000259" key="3">
    <source>
        <dbReference type="Pfam" id="PF09851"/>
    </source>
</evidence>
<keyword evidence="1" id="KW-0812">Transmembrane</keyword>
<gene>
    <name evidence="4" type="ORF">MPL3365_230107</name>
</gene>
<evidence type="ECO:0000256" key="2">
    <source>
        <dbReference type="SAM" id="SignalP"/>
    </source>
</evidence>
<feature type="signal peptide" evidence="2">
    <location>
        <begin position="1"/>
        <end position="25"/>
    </location>
</feature>
<keyword evidence="2" id="KW-0732">Signal</keyword>
<sequence length="120" mass="13138">MQKALMKSVAATSAVLALVPSAARAQAPSDIGRYDWGPHMMWGGGWYPMIFGPLFMILFLAVLVAVAVILVRGLGGPWSGLVSPHHPVASRAPLDILRERFARGEIDKEEFEERRRALGE</sequence>
<protein>
    <recommendedName>
        <fullName evidence="3">SHOCT domain-containing protein</fullName>
    </recommendedName>
</protein>
<dbReference type="EMBL" id="CCNE01000016">
    <property type="protein sequence ID" value="CDX56223.1"/>
    <property type="molecule type" value="Genomic_DNA"/>
</dbReference>
<organism evidence="4 5">
    <name type="scientific">Mesorhizobium plurifarium</name>
    <dbReference type="NCBI Taxonomy" id="69974"/>
    <lineage>
        <taxon>Bacteria</taxon>
        <taxon>Pseudomonadati</taxon>
        <taxon>Pseudomonadota</taxon>
        <taxon>Alphaproteobacteria</taxon>
        <taxon>Hyphomicrobiales</taxon>
        <taxon>Phyllobacteriaceae</taxon>
        <taxon>Mesorhizobium</taxon>
    </lineage>
</organism>
<reference evidence="4 5" key="1">
    <citation type="submission" date="2014-08" db="EMBL/GenBank/DDBJ databases">
        <authorList>
            <person name="Moulin Lionel"/>
        </authorList>
    </citation>
    <scope>NUCLEOTIDE SEQUENCE [LARGE SCALE GENOMIC DNA]</scope>
</reference>
<keyword evidence="1" id="KW-1133">Transmembrane helix</keyword>
<keyword evidence="1" id="KW-0472">Membrane</keyword>
<dbReference type="Proteomes" id="UP000046122">
    <property type="component" value="Unassembled WGS sequence"/>
</dbReference>
<feature type="transmembrane region" description="Helical" evidence="1">
    <location>
        <begin position="49"/>
        <end position="71"/>
    </location>
</feature>
<proteinExistence type="predicted"/>